<sequence>MTVFLVTVRPSYASSRRLAKLLLSARFLISHKAKKASTA</sequence>
<dbReference type="Proteomes" id="UP000006426">
    <property type="component" value="Chromosome"/>
</dbReference>
<protein>
    <submittedName>
        <fullName evidence="1">Uncharacterized protein</fullName>
    </submittedName>
</protein>
<dbReference type="AlphaFoldDB" id="A0AAD0M2F4"/>
<evidence type="ECO:0000313" key="2">
    <source>
        <dbReference type="Proteomes" id="UP000006426"/>
    </source>
</evidence>
<gene>
    <name evidence="1" type="ORF">PLA107_019205</name>
</gene>
<evidence type="ECO:0000313" key="1">
    <source>
        <dbReference type="EMBL" id="AXH57188.1"/>
    </source>
</evidence>
<reference evidence="1 2" key="1">
    <citation type="journal article" date="2011" name="PLoS Pathog.">
        <title>Dynamic evolution of pathogenicity revealed by sequencing and comparative genomics of 19 Pseudomonas syringae isolates.</title>
        <authorList>
            <person name="Baltrus D.A."/>
            <person name="Nishimura M.T."/>
            <person name="Romanchuk A."/>
            <person name="Chang J.H."/>
            <person name="Mukhtar M.S."/>
            <person name="Cherkis K."/>
            <person name="Roach J."/>
            <person name="Grant S.R."/>
            <person name="Jones C.D."/>
            <person name="Dangl J.L."/>
        </authorList>
    </citation>
    <scope>NUCLEOTIDE SEQUENCE [LARGE SCALE GENOMIC DNA]</scope>
    <source>
        <strain evidence="1 2">M301315</strain>
    </source>
</reference>
<dbReference type="EMBL" id="CP031225">
    <property type="protein sequence ID" value="AXH57188.1"/>
    <property type="molecule type" value="Genomic_DNA"/>
</dbReference>
<accession>A0AAD0M2F4</accession>
<organism evidence="1 2">
    <name type="scientific">Pseudomonas amygdali pv. lachrymans str. M301315</name>
    <dbReference type="NCBI Taxonomy" id="629260"/>
    <lineage>
        <taxon>Bacteria</taxon>
        <taxon>Pseudomonadati</taxon>
        <taxon>Pseudomonadota</taxon>
        <taxon>Gammaproteobacteria</taxon>
        <taxon>Pseudomonadales</taxon>
        <taxon>Pseudomonadaceae</taxon>
        <taxon>Pseudomonas</taxon>
        <taxon>Pseudomonas amygdali</taxon>
    </lineage>
</organism>
<name>A0AAD0M2F4_PSEAV</name>
<proteinExistence type="predicted"/>